<dbReference type="AlphaFoldDB" id="A0A5S3X2M5"/>
<protein>
    <submittedName>
        <fullName evidence="1">Uncharacterized protein</fullName>
    </submittedName>
</protein>
<dbReference type="OrthoDB" id="6300727at2"/>
<reference evidence="2" key="2">
    <citation type="submission" date="2019-06" db="EMBL/GenBank/DDBJ databases">
        <title>Co-occurence of chitin degradation, pigmentation and bioactivity in marine Pseudoalteromonas.</title>
        <authorList>
            <person name="Sonnenschein E.C."/>
            <person name="Bech P.K."/>
        </authorList>
    </citation>
    <scope>NUCLEOTIDE SEQUENCE [LARGE SCALE GENOMIC DNA]</scope>
    <source>
        <strain evidence="2">S2599</strain>
    </source>
</reference>
<comment type="caution">
    <text evidence="1">The sequence shown here is derived from an EMBL/GenBank/DDBJ whole genome shotgun (WGS) entry which is preliminary data.</text>
</comment>
<sequence>MKLNFKKKAVKNLTHAANQMPHHATHQVAGGALPGLTNHHCSALDLCMTTDCFTLECNLPL</sequence>
<accession>A0A5S3X2M5</accession>
<proteinExistence type="predicted"/>
<evidence type="ECO:0000313" key="2">
    <source>
        <dbReference type="Proteomes" id="UP000306719"/>
    </source>
</evidence>
<evidence type="ECO:0000313" key="1">
    <source>
        <dbReference type="EMBL" id="TMP38208.1"/>
    </source>
</evidence>
<dbReference type="EMBL" id="PNCJ01000011">
    <property type="protein sequence ID" value="TMP38208.1"/>
    <property type="molecule type" value="Genomic_DNA"/>
</dbReference>
<name>A0A5S3X2M5_9GAMM</name>
<organism evidence="1 2">
    <name type="scientific">Pseudoalteromonas rubra</name>
    <dbReference type="NCBI Taxonomy" id="43658"/>
    <lineage>
        <taxon>Bacteria</taxon>
        <taxon>Pseudomonadati</taxon>
        <taxon>Pseudomonadota</taxon>
        <taxon>Gammaproteobacteria</taxon>
        <taxon>Alteromonadales</taxon>
        <taxon>Pseudoalteromonadaceae</taxon>
        <taxon>Pseudoalteromonas</taxon>
    </lineage>
</organism>
<gene>
    <name evidence="1" type="ORF">CWB98_07775</name>
</gene>
<dbReference type="Proteomes" id="UP000306719">
    <property type="component" value="Unassembled WGS sequence"/>
</dbReference>
<dbReference type="RefSeq" id="WP_138544324.1">
    <property type="nucleotide sequence ID" value="NZ_PNCJ01000011.1"/>
</dbReference>
<reference evidence="1 2" key="1">
    <citation type="submission" date="2018-01" db="EMBL/GenBank/DDBJ databases">
        <authorList>
            <person name="Paulsen S."/>
            <person name="Gram L.K."/>
        </authorList>
    </citation>
    <scope>NUCLEOTIDE SEQUENCE [LARGE SCALE GENOMIC DNA]</scope>
    <source>
        <strain evidence="1 2">S2599</strain>
    </source>
</reference>